<reference evidence="1 2" key="2">
    <citation type="journal article" date="2010" name="Stand. Genomic Sci.">
        <title>Complete genome sequence of Chitinophaga pinensis type strain (UQM 2034).</title>
        <authorList>
            <person name="Glavina Del Rio T."/>
            <person name="Abt B."/>
            <person name="Spring S."/>
            <person name="Lapidus A."/>
            <person name="Nolan M."/>
            <person name="Tice H."/>
            <person name="Copeland A."/>
            <person name="Cheng J.F."/>
            <person name="Chen F."/>
            <person name="Bruce D."/>
            <person name="Goodwin L."/>
            <person name="Pitluck S."/>
            <person name="Ivanova N."/>
            <person name="Mavromatis K."/>
            <person name="Mikhailova N."/>
            <person name="Pati A."/>
            <person name="Chen A."/>
            <person name="Palaniappan K."/>
            <person name="Land M."/>
            <person name="Hauser L."/>
            <person name="Chang Y.J."/>
            <person name="Jeffries C.D."/>
            <person name="Chain P."/>
            <person name="Saunders E."/>
            <person name="Detter J.C."/>
            <person name="Brettin T."/>
            <person name="Rohde M."/>
            <person name="Goker M."/>
            <person name="Bristow J."/>
            <person name="Eisen J.A."/>
            <person name="Markowitz V."/>
            <person name="Hugenholtz P."/>
            <person name="Kyrpides N.C."/>
            <person name="Klenk H.P."/>
            <person name="Lucas S."/>
        </authorList>
    </citation>
    <scope>NUCLEOTIDE SEQUENCE [LARGE SCALE GENOMIC DNA]</scope>
    <source>
        <strain evidence="2">ATCC 43595 / DSM 2588 / LMG 13176 / NBRC 15968 / NCIMB 11800 / UQM 2034</strain>
    </source>
</reference>
<evidence type="ECO:0000313" key="2">
    <source>
        <dbReference type="Proteomes" id="UP000002215"/>
    </source>
</evidence>
<reference evidence="2" key="1">
    <citation type="submission" date="2009-08" db="EMBL/GenBank/DDBJ databases">
        <title>The complete genome of Chitinophaga pinensis DSM 2588.</title>
        <authorList>
            <consortium name="US DOE Joint Genome Institute (JGI-PGF)"/>
            <person name="Lucas S."/>
            <person name="Copeland A."/>
            <person name="Lapidus A."/>
            <person name="Glavina del Rio T."/>
            <person name="Dalin E."/>
            <person name="Tice H."/>
            <person name="Bruce D."/>
            <person name="Goodwin L."/>
            <person name="Pitluck S."/>
            <person name="Kyrpides N."/>
            <person name="Mavromatis K."/>
            <person name="Ivanova N."/>
            <person name="Mikhailova N."/>
            <person name="Sims D."/>
            <person name="Meinche L."/>
            <person name="Brettin T."/>
            <person name="Detter J.C."/>
            <person name="Han C."/>
            <person name="Larimer F."/>
            <person name="Land M."/>
            <person name="Hauser L."/>
            <person name="Markowitz V."/>
            <person name="Cheng J.-F."/>
            <person name="Hugenholtz P."/>
            <person name="Woyke T."/>
            <person name="Wu D."/>
            <person name="Spring S."/>
            <person name="Klenk H.-P."/>
            <person name="Eisen J.A."/>
        </authorList>
    </citation>
    <scope>NUCLEOTIDE SEQUENCE [LARGE SCALE GENOMIC DNA]</scope>
    <source>
        <strain evidence="2">ATCC 43595 / DSM 2588 / LMG 13176 / NBRC 15968 / NCIMB 11800 / UQM 2034</strain>
    </source>
</reference>
<gene>
    <name evidence="1" type="ordered locus">Cpin_6969</name>
</gene>
<proteinExistence type="predicted"/>
<name>A0A979H1G6_CHIPD</name>
<dbReference type="Proteomes" id="UP000002215">
    <property type="component" value="Chromosome"/>
</dbReference>
<dbReference type="AlphaFoldDB" id="A0A979H1G6"/>
<organism evidence="1 2">
    <name type="scientific">Chitinophaga pinensis (strain ATCC 43595 / DSM 2588 / LMG 13176 / NBRC 15968 / NCIMB 11800 / UQM 2034)</name>
    <dbReference type="NCBI Taxonomy" id="485918"/>
    <lineage>
        <taxon>Bacteria</taxon>
        <taxon>Pseudomonadati</taxon>
        <taxon>Bacteroidota</taxon>
        <taxon>Chitinophagia</taxon>
        <taxon>Chitinophagales</taxon>
        <taxon>Chitinophagaceae</taxon>
        <taxon>Chitinophaga</taxon>
    </lineage>
</organism>
<dbReference type="KEGG" id="cpi:Cpin_6969"/>
<sequence>MKDKAYQRDSEALINEGTDHDFNRQFLKNGLSVVKCGKARF</sequence>
<evidence type="ECO:0000313" key="1">
    <source>
        <dbReference type="EMBL" id="ACU64370.1"/>
    </source>
</evidence>
<accession>A0A979H1G6</accession>
<dbReference type="EMBL" id="CP001699">
    <property type="protein sequence ID" value="ACU64370.1"/>
    <property type="molecule type" value="Genomic_DNA"/>
</dbReference>
<protein>
    <submittedName>
        <fullName evidence="1">Uncharacterized protein</fullName>
    </submittedName>
</protein>